<reference evidence="5 6" key="1">
    <citation type="submission" date="2020-03" db="EMBL/GenBank/DDBJ databases">
        <title>A novel species.</title>
        <authorList>
            <person name="Gao J."/>
        </authorList>
    </citation>
    <scope>NUCLEOTIDE SEQUENCE [LARGE SCALE GENOMIC DNA]</scope>
    <source>
        <strain evidence="5 6">QMT-12</strain>
    </source>
</reference>
<accession>A0A6G9HA72</accession>
<feature type="transmembrane region" description="Helical" evidence="2">
    <location>
        <begin position="64"/>
        <end position="83"/>
    </location>
</feature>
<evidence type="ECO:0000313" key="5">
    <source>
        <dbReference type="EMBL" id="QIQ07206.1"/>
    </source>
</evidence>
<evidence type="ECO:0000256" key="1">
    <source>
        <dbReference type="SAM" id="MobiDB-lite"/>
    </source>
</evidence>
<keyword evidence="2" id="KW-0472">Membrane</keyword>
<dbReference type="SUPFAM" id="SSF81296">
    <property type="entry name" value="E set domains"/>
    <property type="match status" value="1"/>
</dbReference>
<dbReference type="KEGG" id="slia:HA039_28050"/>
<gene>
    <name evidence="5" type="ORF">HA039_28050</name>
</gene>
<dbReference type="GO" id="GO:0008482">
    <property type="term" value="F:sulfite oxidase activity"/>
    <property type="evidence" value="ECO:0007669"/>
    <property type="project" value="TreeGrafter"/>
</dbReference>
<feature type="domain" description="Oxidoreductase molybdopterin-binding" evidence="4">
    <location>
        <begin position="280"/>
        <end position="437"/>
    </location>
</feature>
<protein>
    <submittedName>
        <fullName evidence="5">Molybdopterin-dependent oxidoreductase</fullName>
    </submittedName>
</protein>
<keyword evidence="2" id="KW-0812">Transmembrane</keyword>
<dbReference type="AlphaFoldDB" id="A0A6G9HA72"/>
<proteinExistence type="predicted"/>
<feature type="region of interest" description="Disordered" evidence="1">
    <location>
        <begin position="144"/>
        <end position="184"/>
    </location>
</feature>
<dbReference type="Gene3D" id="3.90.420.10">
    <property type="entry name" value="Oxidoreductase, molybdopterin-binding domain"/>
    <property type="match status" value="1"/>
</dbReference>
<dbReference type="RefSeq" id="WP_167037729.1">
    <property type="nucleotide sequence ID" value="NZ_CP050177.1"/>
</dbReference>
<dbReference type="GO" id="GO:0006790">
    <property type="term" value="P:sulfur compound metabolic process"/>
    <property type="evidence" value="ECO:0007669"/>
    <property type="project" value="TreeGrafter"/>
</dbReference>
<dbReference type="PANTHER" id="PTHR19372">
    <property type="entry name" value="SULFITE REDUCTASE"/>
    <property type="match status" value="1"/>
</dbReference>
<keyword evidence="2" id="KW-1133">Transmembrane helix</keyword>
<dbReference type="Gene3D" id="2.60.40.650">
    <property type="match status" value="1"/>
</dbReference>
<dbReference type="SUPFAM" id="SSF56524">
    <property type="entry name" value="Oxidoreductase molybdopterin-binding domain"/>
    <property type="match status" value="1"/>
</dbReference>
<evidence type="ECO:0000256" key="2">
    <source>
        <dbReference type="SAM" id="Phobius"/>
    </source>
</evidence>
<dbReference type="GO" id="GO:0020037">
    <property type="term" value="F:heme binding"/>
    <property type="evidence" value="ECO:0007669"/>
    <property type="project" value="TreeGrafter"/>
</dbReference>
<keyword evidence="3" id="KW-0732">Signal</keyword>
<feature type="signal peptide" evidence="3">
    <location>
        <begin position="1"/>
        <end position="21"/>
    </location>
</feature>
<dbReference type="InterPro" id="IPR036374">
    <property type="entry name" value="OxRdtase_Mopterin-bd_sf"/>
</dbReference>
<feature type="transmembrane region" description="Helical" evidence="2">
    <location>
        <begin position="90"/>
        <end position="107"/>
    </location>
</feature>
<dbReference type="PANTHER" id="PTHR19372:SF7">
    <property type="entry name" value="SULFITE OXIDASE, MITOCHONDRIAL"/>
    <property type="match status" value="1"/>
</dbReference>
<name>A0A6G9HA72_9ACTN</name>
<dbReference type="InterPro" id="IPR000572">
    <property type="entry name" value="OxRdtase_Mopterin-bd_dom"/>
</dbReference>
<feature type="transmembrane region" description="Helical" evidence="2">
    <location>
        <begin position="119"/>
        <end position="140"/>
    </location>
</feature>
<dbReference type="GO" id="GO:0043546">
    <property type="term" value="F:molybdopterin cofactor binding"/>
    <property type="evidence" value="ECO:0007669"/>
    <property type="project" value="TreeGrafter"/>
</dbReference>
<feature type="chain" id="PRO_5038787502" evidence="3">
    <location>
        <begin position="22"/>
        <end position="559"/>
    </location>
</feature>
<keyword evidence="6" id="KW-1185">Reference proteome</keyword>
<evidence type="ECO:0000313" key="6">
    <source>
        <dbReference type="Proteomes" id="UP000501179"/>
    </source>
</evidence>
<feature type="compositionally biased region" description="Gly residues" evidence="1">
    <location>
        <begin position="153"/>
        <end position="164"/>
    </location>
</feature>
<sequence>MRFAAAASSGLVAGLAALCVAELVSVAVRPEASPVTAVGGAFIDRTPPWLKEFAVRNFGTNDKLVLQLGILAVLGLFALAAGVFAARRRVAGSAVVLVFGAVGAWAAVERPDGHLPDAWPSVVGAVVAAGVLYLLAGTLAPRTAPVAPRDGEPAGGPGSDGGPGSVPSTLGPVPDASGPASSGLGPVPSVLGSVPGSFDRRNFVVAASAAVAASAVAGGVGRRLNSSELAKAAATREDIVLPRPASPARPVPAGADLGVPGLSAFTTPSKDFYRVDTALVVPRVDASAWRLRIHGKGVTRPLTVSFDDLLRRELIERDITLTCVSNEVGGPYVGNARWIGVRLADLLREAGVRPPSGGGPADQLVARSVDGMTIGSPVETVMDGRDAMLALGMNGEPLPFAHGFPVRMLVPGLYGYVSACKWIQDLELTTFDSYDAYWVKRTWSREAPIKTESRIDTPRPFASPKAGRVPVAGVAWAQHRGIARVEVRVDGGAWQTARLAEETGRDTWRQWMWEWPATSGSHTLEVRATDRDGSTQTDRRVGTVPNGATGWHSVVVAVT</sequence>
<organism evidence="5 6">
    <name type="scientific">Streptomyces liangshanensis</name>
    <dbReference type="NCBI Taxonomy" id="2717324"/>
    <lineage>
        <taxon>Bacteria</taxon>
        <taxon>Bacillati</taxon>
        <taxon>Actinomycetota</taxon>
        <taxon>Actinomycetes</taxon>
        <taxon>Kitasatosporales</taxon>
        <taxon>Streptomycetaceae</taxon>
        <taxon>Streptomyces</taxon>
    </lineage>
</organism>
<evidence type="ECO:0000256" key="3">
    <source>
        <dbReference type="SAM" id="SignalP"/>
    </source>
</evidence>
<dbReference type="Pfam" id="PF00174">
    <property type="entry name" value="Oxidored_molyb"/>
    <property type="match status" value="1"/>
</dbReference>
<evidence type="ECO:0000259" key="4">
    <source>
        <dbReference type="Pfam" id="PF00174"/>
    </source>
</evidence>
<dbReference type="Proteomes" id="UP000501179">
    <property type="component" value="Chromosome"/>
</dbReference>
<dbReference type="EMBL" id="CP050177">
    <property type="protein sequence ID" value="QIQ07206.1"/>
    <property type="molecule type" value="Genomic_DNA"/>
</dbReference>
<dbReference type="InterPro" id="IPR014756">
    <property type="entry name" value="Ig_E-set"/>
</dbReference>